<evidence type="ECO:0000256" key="1">
    <source>
        <dbReference type="ARBA" id="ARBA00000085"/>
    </source>
</evidence>
<gene>
    <name evidence="16" type="primary">cheA-1</name>
    <name evidence="16" type="ORF">GCM10008111_11270</name>
</gene>
<accession>A0ABQ2WJH8</accession>
<evidence type="ECO:0000256" key="5">
    <source>
        <dbReference type="ARBA" id="ARBA00022553"/>
    </source>
</evidence>
<reference evidence="17" key="1">
    <citation type="journal article" date="2019" name="Int. J. Syst. Evol. Microbiol.">
        <title>The Global Catalogue of Microorganisms (GCM) 10K type strain sequencing project: providing services to taxonomists for standard genome sequencing and annotation.</title>
        <authorList>
            <consortium name="The Broad Institute Genomics Platform"/>
            <consortium name="The Broad Institute Genome Sequencing Center for Infectious Disease"/>
            <person name="Wu L."/>
            <person name="Ma J."/>
        </authorList>
    </citation>
    <scope>NUCLEOTIDE SEQUENCE [LARGE SCALE GENOMIC DNA]</scope>
    <source>
        <strain evidence="17">KCTC 23723</strain>
    </source>
</reference>
<evidence type="ECO:0000259" key="15">
    <source>
        <dbReference type="PROSITE" id="PS50894"/>
    </source>
</evidence>
<feature type="domain" description="CheW-like" evidence="14">
    <location>
        <begin position="584"/>
        <end position="715"/>
    </location>
</feature>
<dbReference type="Pfam" id="PF01584">
    <property type="entry name" value="CheW"/>
    <property type="match status" value="1"/>
</dbReference>
<dbReference type="Proteomes" id="UP000634667">
    <property type="component" value="Unassembled WGS sequence"/>
</dbReference>
<evidence type="ECO:0000256" key="3">
    <source>
        <dbReference type="ARBA" id="ARBA00021495"/>
    </source>
</evidence>
<keyword evidence="9" id="KW-0067">ATP-binding</keyword>
<dbReference type="PRINTS" id="PR00344">
    <property type="entry name" value="BCTRLSENSOR"/>
</dbReference>
<dbReference type="InterPro" id="IPR037006">
    <property type="entry name" value="CheA-like_homodim_sf"/>
</dbReference>
<dbReference type="EMBL" id="BMYR01000004">
    <property type="protein sequence ID" value="GGW57005.1"/>
    <property type="molecule type" value="Genomic_DNA"/>
</dbReference>
<dbReference type="InterPro" id="IPR036097">
    <property type="entry name" value="HisK_dim/P_sf"/>
</dbReference>
<evidence type="ECO:0000259" key="14">
    <source>
        <dbReference type="PROSITE" id="PS50851"/>
    </source>
</evidence>
<keyword evidence="5 12" id="KW-0597">Phosphoprotein</keyword>
<dbReference type="InterPro" id="IPR036641">
    <property type="entry name" value="HPT_dom_sf"/>
</dbReference>
<dbReference type="PROSITE" id="PS50851">
    <property type="entry name" value="CHEW"/>
    <property type="match status" value="1"/>
</dbReference>
<evidence type="ECO:0000313" key="17">
    <source>
        <dbReference type="Proteomes" id="UP000634667"/>
    </source>
</evidence>
<comment type="catalytic activity">
    <reaction evidence="1">
        <text>ATP + protein L-histidine = ADP + protein N-phospho-L-histidine.</text>
        <dbReference type="EC" id="2.7.13.3"/>
    </reaction>
</comment>
<dbReference type="InterPro" id="IPR036061">
    <property type="entry name" value="CheW-like_dom_sf"/>
</dbReference>
<dbReference type="Pfam" id="PF02895">
    <property type="entry name" value="H-kinase_dim"/>
    <property type="match status" value="1"/>
</dbReference>
<dbReference type="SUPFAM" id="SSF55874">
    <property type="entry name" value="ATPase domain of HSP90 chaperone/DNA topoisomerase II/histidine kinase"/>
    <property type="match status" value="1"/>
</dbReference>
<evidence type="ECO:0000256" key="11">
    <source>
        <dbReference type="ARBA" id="ARBA00035100"/>
    </source>
</evidence>
<evidence type="ECO:0000256" key="2">
    <source>
        <dbReference type="ARBA" id="ARBA00012438"/>
    </source>
</evidence>
<evidence type="ECO:0000256" key="9">
    <source>
        <dbReference type="ARBA" id="ARBA00022840"/>
    </source>
</evidence>
<dbReference type="InterPro" id="IPR008207">
    <property type="entry name" value="Sig_transdc_His_kin_Hpt_dom"/>
</dbReference>
<dbReference type="RefSeq" id="WP_189481381.1">
    <property type="nucleotide sequence ID" value="NZ_BMYR01000004.1"/>
</dbReference>
<dbReference type="SMART" id="SM00260">
    <property type="entry name" value="CheW"/>
    <property type="match status" value="1"/>
</dbReference>
<dbReference type="InterPro" id="IPR004358">
    <property type="entry name" value="Sig_transdc_His_kin-like_C"/>
</dbReference>
<dbReference type="InterPro" id="IPR005467">
    <property type="entry name" value="His_kinase_dom"/>
</dbReference>
<dbReference type="SMART" id="SM00073">
    <property type="entry name" value="HPT"/>
    <property type="match status" value="1"/>
</dbReference>
<keyword evidence="10" id="KW-0902">Two-component regulatory system</keyword>
<dbReference type="PROSITE" id="PS50894">
    <property type="entry name" value="HPT"/>
    <property type="match status" value="1"/>
</dbReference>
<dbReference type="EC" id="2.7.13.3" evidence="2"/>
<evidence type="ECO:0000259" key="13">
    <source>
        <dbReference type="PROSITE" id="PS50109"/>
    </source>
</evidence>
<dbReference type="InterPro" id="IPR004105">
    <property type="entry name" value="CheA-like_dim"/>
</dbReference>
<dbReference type="SUPFAM" id="SSF47384">
    <property type="entry name" value="Homodimeric domain of signal transducing histidine kinase"/>
    <property type="match status" value="1"/>
</dbReference>
<feature type="domain" description="Histidine kinase" evidence="13">
    <location>
        <begin position="344"/>
        <end position="582"/>
    </location>
</feature>
<dbReference type="CDD" id="cd16916">
    <property type="entry name" value="HATPase_CheA-like"/>
    <property type="match status" value="1"/>
</dbReference>
<keyword evidence="17" id="KW-1185">Reference proteome</keyword>
<evidence type="ECO:0000313" key="16">
    <source>
        <dbReference type="EMBL" id="GGW57005.1"/>
    </source>
</evidence>
<dbReference type="InterPro" id="IPR003594">
    <property type="entry name" value="HATPase_dom"/>
</dbReference>
<dbReference type="SMART" id="SM00387">
    <property type="entry name" value="HATPase_c"/>
    <property type="match status" value="1"/>
</dbReference>
<dbReference type="InterPro" id="IPR002545">
    <property type="entry name" value="CheW-lke_dom"/>
</dbReference>
<dbReference type="PANTHER" id="PTHR43395:SF10">
    <property type="entry name" value="CHEMOTAXIS PROTEIN CHEA"/>
    <property type="match status" value="1"/>
</dbReference>
<keyword evidence="6" id="KW-0808">Transferase</keyword>
<dbReference type="Gene3D" id="3.30.565.10">
    <property type="entry name" value="Histidine kinase-like ATPase, C-terminal domain"/>
    <property type="match status" value="1"/>
</dbReference>
<evidence type="ECO:0000256" key="12">
    <source>
        <dbReference type="PROSITE-ProRule" id="PRU00110"/>
    </source>
</evidence>
<dbReference type="PROSITE" id="PS50109">
    <property type="entry name" value="HIS_KIN"/>
    <property type="match status" value="1"/>
</dbReference>
<dbReference type="Gene3D" id="2.30.30.40">
    <property type="entry name" value="SH3 Domains"/>
    <property type="match status" value="1"/>
</dbReference>
<dbReference type="Gene3D" id="1.10.287.560">
    <property type="entry name" value="Histidine kinase CheA-like, homodimeric domain"/>
    <property type="match status" value="1"/>
</dbReference>
<dbReference type="PANTHER" id="PTHR43395">
    <property type="entry name" value="SENSOR HISTIDINE KINASE CHEA"/>
    <property type="match status" value="1"/>
</dbReference>
<keyword evidence="4" id="KW-0145">Chemotaxis</keyword>
<comment type="function">
    <text evidence="11">Involved in the transmission of sensory signals from the chemoreceptors to the flagellar motors. CheA is autophosphorylated; it can transfer its phosphate group to either CheB or CheY.</text>
</comment>
<protein>
    <recommendedName>
        <fullName evidence="3">Chemotaxis protein CheA</fullName>
        <ecNumber evidence="2">2.7.13.3</ecNumber>
    </recommendedName>
</protein>
<comment type="caution">
    <text evidence="16">The sequence shown here is derived from an EMBL/GenBank/DDBJ whole genome shotgun (WGS) entry which is preliminary data.</text>
</comment>
<dbReference type="SUPFAM" id="SSF50341">
    <property type="entry name" value="CheW-like"/>
    <property type="match status" value="1"/>
</dbReference>
<dbReference type="Pfam" id="PF02518">
    <property type="entry name" value="HATPase_c"/>
    <property type="match status" value="1"/>
</dbReference>
<evidence type="ECO:0000256" key="4">
    <source>
        <dbReference type="ARBA" id="ARBA00022500"/>
    </source>
</evidence>
<dbReference type="InterPro" id="IPR036890">
    <property type="entry name" value="HATPase_C_sf"/>
</dbReference>
<evidence type="ECO:0000256" key="8">
    <source>
        <dbReference type="ARBA" id="ARBA00022777"/>
    </source>
</evidence>
<dbReference type="Gene3D" id="1.20.120.160">
    <property type="entry name" value="HPT domain"/>
    <property type="match status" value="1"/>
</dbReference>
<dbReference type="SUPFAM" id="SSF47226">
    <property type="entry name" value="Histidine-containing phosphotransfer domain, HPT domain"/>
    <property type="match status" value="1"/>
</dbReference>
<evidence type="ECO:0000256" key="6">
    <source>
        <dbReference type="ARBA" id="ARBA00022679"/>
    </source>
</evidence>
<name>A0ABQ2WJH8_9ALTE</name>
<organism evidence="16 17">
    <name type="scientific">Alishewanella tabrizica</name>
    <dbReference type="NCBI Taxonomy" id="671278"/>
    <lineage>
        <taxon>Bacteria</taxon>
        <taxon>Pseudomonadati</taxon>
        <taxon>Pseudomonadota</taxon>
        <taxon>Gammaproteobacteria</taxon>
        <taxon>Alteromonadales</taxon>
        <taxon>Alteromonadaceae</taxon>
        <taxon>Alishewanella</taxon>
    </lineage>
</organism>
<dbReference type="Pfam" id="PF01627">
    <property type="entry name" value="Hpt"/>
    <property type="match status" value="1"/>
</dbReference>
<feature type="modified residue" description="Phosphohistidine" evidence="12">
    <location>
        <position position="49"/>
    </location>
</feature>
<proteinExistence type="predicted"/>
<dbReference type="SMART" id="SM01231">
    <property type="entry name" value="H-kinase_dim"/>
    <property type="match status" value="1"/>
</dbReference>
<keyword evidence="7" id="KW-0547">Nucleotide-binding</keyword>
<evidence type="ECO:0000256" key="7">
    <source>
        <dbReference type="ARBA" id="ARBA00022741"/>
    </source>
</evidence>
<keyword evidence="8" id="KW-0418">Kinase</keyword>
<feature type="domain" description="HPt" evidence="15">
    <location>
        <begin position="1"/>
        <end position="106"/>
    </location>
</feature>
<sequence>MLNMQELVSIFLTEGRELTDFLEQELLAVEHAPSALNDETINAMFRAAHTIKGSAGVVGLHDVVAFTHLVETAFESVRAKQLQLNTPLINILLRCNDHIVLLFNYAENQQDVPVSSIDAGQQLLTELAQFLTPNASQLTPLQAMGSAAIPIIDDTAATLLQTQHIYIQFGPDTFRDGFDPIAMLRFIAKECRIVAEYWYCPISPLAPMSQVTDFNVFEHCYLCLDLVVTAGHDALFAEAFEYIKADSVVHFFAPESSVAVYQQFLASLPSEEANRLQQRWLQLGLWPITTSESTCETLSSENEMPANVTVQNASALRAEEMIETPSVQTKAASKDLRLMRVPAFRLDEMVNQLGELVIATATLQSLMQEQTNSSLAETVEHIQQLVDDIQSSALQLRMVQIGETFNRFNRVVRDIATTLGKNVRLEIEGADTELDKSMVERISDPLMHLVRNAMDHGLELPDERAAAGKASQGLLALSAYHDSGSIVIEIRDDGRGINRKKVLSKAIEKGIVSKTAELSDIEIDELIFAAGFSTADEVSNLSGRGVGMDVVRKNIEALRGTVHIFSVPGQGTTFQLRLPLTLAIIDGFMVRVADSKFVIPLNLVTECIELPASSADATTASFMHLRGEMLPFIFLEQLFQLTRIEQARRSIIVVRYGQYKAGLVVDQVLGEFQTVIKPLGKLFEFMQGISGSSILGSGDIALILDIPKLINKQTDKNTLAPAKHEVTK</sequence>
<evidence type="ECO:0000256" key="10">
    <source>
        <dbReference type="ARBA" id="ARBA00023012"/>
    </source>
</evidence>
<dbReference type="InterPro" id="IPR051315">
    <property type="entry name" value="Bact_Chemotaxis_CheA"/>
</dbReference>
<dbReference type="CDD" id="cd00088">
    <property type="entry name" value="HPT"/>
    <property type="match status" value="1"/>
</dbReference>